<gene>
    <name evidence="2" type="ORF">HETIRDRAFT_419810</name>
</gene>
<evidence type="ECO:0000313" key="3">
    <source>
        <dbReference type="Proteomes" id="UP000030671"/>
    </source>
</evidence>
<dbReference type="RefSeq" id="XP_009548875.1">
    <property type="nucleotide sequence ID" value="XM_009550580.1"/>
</dbReference>
<evidence type="ECO:0000313" key="2">
    <source>
        <dbReference type="EMBL" id="ETW78539.1"/>
    </source>
</evidence>
<sequence>MTLPPPPPPPGLNYIAVISPVLRSVLLGRSFLVLLPLVYGLLFFSTPKTRRQPVFVLNVFNICLAVAVGITLDYRGVRLTLDPLSNFGYPFDLSISILGIIQSLLINVGRAINLILLSKTLVALGSGPNAGAIILQKWAHAPYTKLEWFRQLIDVR</sequence>
<proteinExistence type="predicted"/>
<dbReference type="InParanoid" id="W4JYL4"/>
<dbReference type="Proteomes" id="UP000030671">
    <property type="component" value="Unassembled WGS sequence"/>
</dbReference>
<name>W4JYL4_HETIT</name>
<dbReference type="KEGG" id="hir:HETIRDRAFT_419810"/>
<keyword evidence="1" id="KW-1133">Transmembrane helix</keyword>
<feature type="transmembrane region" description="Helical" evidence="1">
    <location>
        <begin position="20"/>
        <end position="42"/>
    </location>
</feature>
<dbReference type="HOGENOM" id="CLU_099534_0_0_1"/>
<dbReference type="AlphaFoldDB" id="W4JYL4"/>
<dbReference type="EMBL" id="KI925461">
    <property type="protein sequence ID" value="ETW78539.1"/>
    <property type="molecule type" value="Genomic_DNA"/>
</dbReference>
<accession>W4JYL4</accession>
<organism evidence="2 3">
    <name type="scientific">Heterobasidion irregulare (strain TC 32-1)</name>
    <dbReference type="NCBI Taxonomy" id="747525"/>
    <lineage>
        <taxon>Eukaryota</taxon>
        <taxon>Fungi</taxon>
        <taxon>Dikarya</taxon>
        <taxon>Basidiomycota</taxon>
        <taxon>Agaricomycotina</taxon>
        <taxon>Agaricomycetes</taxon>
        <taxon>Russulales</taxon>
        <taxon>Bondarzewiaceae</taxon>
        <taxon>Heterobasidion</taxon>
        <taxon>Heterobasidion annosum species complex</taxon>
    </lineage>
</organism>
<feature type="transmembrane region" description="Helical" evidence="1">
    <location>
        <begin position="54"/>
        <end position="74"/>
    </location>
</feature>
<dbReference type="GeneID" id="20673602"/>
<evidence type="ECO:0000256" key="1">
    <source>
        <dbReference type="SAM" id="Phobius"/>
    </source>
</evidence>
<keyword evidence="1" id="KW-0472">Membrane</keyword>
<keyword evidence="3" id="KW-1185">Reference proteome</keyword>
<feature type="transmembrane region" description="Helical" evidence="1">
    <location>
        <begin position="94"/>
        <end position="116"/>
    </location>
</feature>
<keyword evidence="1" id="KW-0812">Transmembrane</keyword>
<reference evidence="2 3" key="1">
    <citation type="journal article" date="2012" name="New Phytol.">
        <title>Insight into trade-off between wood decay and parasitism from the genome of a fungal forest pathogen.</title>
        <authorList>
            <person name="Olson A."/>
            <person name="Aerts A."/>
            <person name="Asiegbu F."/>
            <person name="Belbahri L."/>
            <person name="Bouzid O."/>
            <person name="Broberg A."/>
            <person name="Canback B."/>
            <person name="Coutinho P.M."/>
            <person name="Cullen D."/>
            <person name="Dalman K."/>
            <person name="Deflorio G."/>
            <person name="van Diepen L.T."/>
            <person name="Dunand C."/>
            <person name="Duplessis S."/>
            <person name="Durling M."/>
            <person name="Gonthier P."/>
            <person name="Grimwood J."/>
            <person name="Fossdal C.G."/>
            <person name="Hansson D."/>
            <person name="Henrissat B."/>
            <person name="Hietala A."/>
            <person name="Himmelstrand K."/>
            <person name="Hoffmeister D."/>
            <person name="Hogberg N."/>
            <person name="James T.Y."/>
            <person name="Karlsson M."/>
            <person name="Kohler A."/>
            <person name="Kues U."/>
            <person name="Lee Y.H."/>
            <person name="Lin Y.C."/>
            <person name="Lind M."/>
            <person name="Lindquist E."/>
            <person name="Lombard V."/>
            <person name="Lucas S."/>
            <person name="Lunden K."/>
            <person name="Morin E."/>
            <person name="Murat C."/>
            <person name="Park J."/>
            <person name="Raffaello T."/>
            <person name="Rouze P."/>
            <person name="Salamov A."/>
            <person name="Schmutz J."/>
            <person name="Solheim H."/>
            <person name="Stahlberg J."/>
            <person name="Velez H."/>
            <person name="de Vries R.P."/>
            <person name="Wiebenga A."/>
            <person name="Woodward S."/>
            <person name="Yakovlev I."/>
            <person name="Garbelotto M."/>
            <person name="Martin F."/>
            <person name="Grigoriev I.V."/>
            <person name="Stenlid J."/>
        </authorList>
    </citation>
    <scope>NUCLEOTIDE SEQUENCE [LARGE SCALE GENOMIC DNA]</scope>
    <source>
        <strain evidence="2 3">TC 32-1</strain>
    </source>
</reference>
<dbReference type="OrthoDB" id="2548432at2759"/>
<protein>
    <submittedName>
        <fullName evidence="2">Uncharacterized protein</fullName>
    </submittedName>
</protein>